<reference evidence="3" key="1">
    <citation type="submission" date="2017-02" db="UniProtKB">
        <authorList>
            <consortium name="WormBaseParasite"/>
        </authorList>
    </citation>
    <scope>IDENTIFICATION</scope>
</reference>
<protein>
    <submittedName>
        <fullName evidence="3">BTB domain-containing protein</fullName>
    </submittedName>
</protein>
<dbReference type="EMBL" id="UZAD01013563">
    <property type="protein sequence ID" value="VDN95410.1"/>
    <property type="molecule type" value="Genomic_DNA"/>
</dbReference>
<evidence type="ECO:0000313" key="2">
    <source>
        <dbReference type="Proteomes" id="UP000278627"/>
    </source>
</evidence>
<sequence length="120" mass="13456">MALVGIIVIPNITVRLRLLVISMIDEYEAETEAAAISDTSIVVTWFSFRWKKNEFQMDALAASLRELSETVKALPQEITPAHHTMIMKHVAGRTNDADVSLASSQAHFHIHLILLRVMAF</sequence>
<accession>A0A0N4TZ32</accession>
<name>A0A0N4TZ32_BRUPA</name>
<dbReference type="Proteomes" id="UP000278627">
    <property type="component" value="Unassembled WGS sequence"/>
</dbReference>
<keyword evidence="2" id="KW-1185">Reference proteome</keyword>
<dbReference type="AlphaFoldDB" id="A0A0N4TZ32"/>
<organism evidence="3">
    <name type="scientific">Brugia pahangi</name>
    <name type="common">Filarial nematode worm</name>
    <dbReference type="NCBI Taxonomy" id="6280"/>
    <lineage>
        <taxon>Eukaryota</taxon>
        <taxon>Metazoa</taxon>
        <taxon>Ecdysozoa</taxon>
        <taxon>Nematoda</taxon>
        <taxon>Chromadorea</taxon>
        <taxon>Rhabditida</taxon>
        <taxon>Spirurina</taxon>
        <taxon>Spiruromorpha</taxon>
        <taxon>Filarioidea</taxon>
        <taxon>Onchocercidae</taxon>
        <taxon>Brugia</taxon>
    </lineage>
</organism>
<dbReference type="STRING" id="6280.A0A0N4TZ32"/>
<proteinExistence type="predicted"/>
<evidence type="ECO:0000313" key="1">
    <source>
        <dbReference type="EMBL" id="VDN95410.1"/>
    </source>
</evidence>
<evidence type="ECO:0000313" key="3">
    <source>
        <dbReference type="WBParaSite" id="BPAG_0001429701-mRNA-1"/>
    </source>
</evidence>
<reference evidence="1 2" key="2">
    <citation type="submission" date="2018-11" db="EMBL/GenBank/DDBJ databases">
        <authorList>
            <consortium name="Pathogen Informatics"/>
        </authorList>
    </citation>
    <scope>NUCLEOTIDE SEQUENCE [LARGE SCALE GENOMIC DNA]</scope>
</reference>
<dbReference type="WBParaSite" id="BPAG_0001429701-mRNA-1">
    <property type="protein sequence ID" value="BPAG_0001429701-mRNA-1"/>
    <property type="gene ID" value="BPAG_0001429701"/>
</dbReference>
<gene>
    <name evidence="1" type="ORF">BPAG_LOCUS14225</name>
</gene>